<dbReference type="InterPro" id="IPR036291">
    <property type="entry name" value="NAD(P)-bd_dom_sf"/>
</dbReference>
<dbReference type="PRINTS" id="PR00080">
    <property type="entry name" value="SDRFAMILY"/>
</dbReference>
<proteinExistence type="inferred from homology"/>
<evidence type="ECO:0000256" key="1">
    <source>
        <dbReference type="ARBA" id="ARBA00006484"/>
    </source>
</evidence>
<dbReference type="OrthoDB" id="1669814at2759"/>
<dbReference type="InterPro" id="IPR002347">
    <property type="entry name" value="SDR_fam"/>
</dbReference>
<dbReference type="Proteomes" id="UP000326950">
    <property type="component" value="Unassembled WGS sequence"/>
</dbReference>
<evidence type="ECO:0000256" key="3">
    <source>
        <dbReference type="ARBA" id="ARBA00023002"/>
    </source>
</evidence>
<dbReference type="EMBL" id="ML738588">
    <property type="protein sequence ID" value="KAE8167722.1"/>
    <property type="molecule type" value="Genomic_DNA"/>
</dbReference>
<name>A0A5N6V9U6_ASPTM</name>
<dbReference type="PRINTS" id="PR00081">
    <property type="entry name" value="GDHRDH"/>
</dbReference>
<evidence type="ECO:0000256" key="2">
    <source>
        <dbReference type="ARBA" id="ARBA00022857"/>
    </source>
</evidence>
<protein>
    <submittedName>
        <fullName evidence="4">Oxidoreductase</fullName>
    </submittedName>
</protein>
<dbReference type="Pfam" id="PF13561">
    <property type="entry name" value="adh_short_C2"/>
    <property type="match status" value="1"/>
</dbReference>
<dbReference type="AlphaFoldDB" id="A0A5N6V9U6"/>
<dbReference type="FunFam" id="3.40.50.720:FF:000084">
    <property type="entry name" value="Short-chain dehydrogenase reductase"/>
    <property type="match status" value="1"/>
</dbReference>
<dbReference type="GO" id="GO:0016491">
    <property type="term" value="F:oxidoreductase activity"/>
    <property type="evidence" value="ECO:0007669"/>
    <property type="project" value="UniProtKB-KW"/>
</dbReference>
<evidence type="ECO:0000313" key="5">
    <source>
        <dbReference type="Proteomes" id="UP000326950"/>
    </source>
</evidence>
<organism evidence="4 5">
    <name type="scientific">Aspergillus tamarii</name>
    <dbReference type="NCBI Taxonomy" id="41984"/>
    <lineage>
        <taxon>Eukaryota</taxon>
        <taxon>Fungi</taxon>
        <taxon>Dikarya</taxon>
        <taxon>Ascomycota</taxon>
        <taxon>Pezizomycotina</taxon>
        <taxon>Eurotiomycetes</taxon>
        <taxon>Eurotiomycetidae</taxon>
        <taxon>Eurotiales</taxon>
        <taxon>Aspergillaceae</taxon>
        <taxon>Aspergillus</taxon>
        <taxon>Aspergillus subgen. Circumdati</taxon>
    </lineage>
</organism>
<keyword evidence="2" id="KW-0521">NADP</keyword>
<dbReference type="PANTHER" id="PTHR24321:SF8">
    <property type="entry name" value="ESTRADIOL 17-BETA-DEHYDROGENASE 8-RELATED"/>
    <property type="match status" value="1"/>
</dbReference>
<dbReference type="CDD" id="cd05233">
    <property type="entry name" value="SDR_c"/>
    <property type="match status" value="1"/>
</dbReference>
<dbReference type="PANTHER" id="PTHR24321">
    <property type="entry name" value="DEHYDROGENASES, SHORT CHAIN"/>
    <property type="match status" value="1"/>
</dbReference>
<comment type="similarity">
    <text evidence="1">Belongs to the short-chain dehydrogenases/reductases (SDR) family.</text>
</comment>
<sequence>MPSSIANKVFIVTGSASGIGLATATTLLAKGAFLGLCDINEDGLSKLLQSLNEDQRSKIITHVVDITDRPAVASFLQLTKERFGRIDGIASLAGTAGHKLGRQEIHEIDEKEYDFVMDINVRGIFNTLSEALKPGLLEEPGSIVHAASMYSERGFAKGSIYSASKHACIGLVKSAAIEAGKRGIRVNAVLPGPIDTPMLRANVENGGEGTAPDVSLGRLGMASEVADVVAFLLSDEAGYVTGATWAVDGGANS</sequence>
<evidence type="ECO:0000313" key="4">
    <source>
        <dbReference type="EMBL" id="KAE8167722.1"/>
    </source>
</evidence>
<keyword evidence="5" id="KW-1185">Reference proteome</keyword>
<keyword evidence="3" id="KW-0560">Oxidoreductase</keyword>
<gene>
    <name evidence="4" type="ORF">BDV40DRAFT_284635</name>
</gene>
<dbReference type="SUPFAM" id="SSF51735">
    <property type="entry name" value="NAD(P)-binding Rossmann-fold domains"/>
    <property type="match status" value="1"/>
</dbReference>
<accession>A0A5N6V9U6</accession>
<reference evidence="4 5" key="1">
    <citation type="submission" date="2019-04" db="EMBL/GenBank/DDBJ databases">
        <title>Friends and foes A comparative genomics study of 23 Aspergillus species from section Flavi.</title>
        <authorList>
            <consortium name="DOE Joint Genome Institute"/>
            <person name="Kjaerbolling I."/>
            <person name="Vesth T."/>
            <person name="Frisvad J.C."/>
            <person name="Nybo J.L."/>
            <person name="Theobald S."/>
            <person name="Kildgaard S."/>
            <person name="Isbrandt T."/>
            <person name="Kuo A."/>
            <person name="Sato A."/>
            <person name="Lyhne E.K."/>
            <person name="Kogle M.E."/>
            <person name="Wiebenga A."/>
            <person name="Kun R.S."/>
            <person name="Lubbers R.J."/>
            <person name="Makela M.R."/>
            <person name="Barry K."/>
            <person name="Chovatia M."/>
            <person name="Clum A."/>
            <person name="Daum C."/>
            <person name="Haridas S."/>
            <person name="He G."/>
            <person name="LaButti K."/>
            <person name="Lipzen A."/>
            <person name="Mondo S."/>
            <person name="Riley R."/>
            <person name="Salamov A."/>
            <person name="Simmons B.A."/>
            <person name="Magnuson J.K."/>
            <person name="Henrissat B."/>
            <person name="Mortensen U.H."/>
            <person name="Larsen T.O."/>
            <person name="Devries R.P."/>
            <person name="Grigoriev I.V."/>
            <person name="Machida M."/>
            <person name="Baker S.E."/>
            <person name="Andersen M.R."/>
        </authorList>
    </citation>
    <scope>NUCLEOTIDE SEQUENCE [LARGE SCALE GENOMIC DNA]</scope>
    <source>
        <strain evidence="4 5">CBS 117626</strain>
    </source>
</reference>
<dbReference type="Gene3D" id="3.40.50.720">
    <property type="entry name" value="NAD(P)-binding Rossmann-like Domain"/>
    <property type="match status" value="1"/>
</dbReference>